<keyword evidence="1" id="KW-0732">Signal</keyword>
<proteinExistence type="predicted"/>
<keyword evidence="3" id="KW-1185">Reference proteome</keyword>
<evidence type="ECO:0000256" key="1">
    <source>
        <dbReference type="SAM" id="SignalP"/>
    </source>
</evidence>
<dbReference type="Proteomes" id="UP001139353">
    <property type="component" value="Unassembled WGS sequence"/>
</dbReference>
<comment type="caution">
    <text evidence="2">The sequence shown here is derived from an EMBL/GenBank/DDBJ whole genome shotgun (WGS) entry which is preliminary data.</text>
</comment>
<gene>
    <name evidence="2" type="ORF">LPC04_14890</name>
</gene>
<dbReference type="RefSeq" id="WP_275683032.1">
    <property type="nucleotide sequence ID" value="NZ_JAJLJH010000003.1"/>
</dbReference>
<reference evidence="2" key="1">
    <citation type="submission" date="2021-11" db="EMBL/GenBank/DDBJ databases">
        <title>BS-T2-15 a new species belonging to the Comamonadaceae family isolated from the soil of a French oak forest.</title>
        <authorList>
            <person name="Mieszkin S."/>
            <person name="Alain K."/>
        </authorList>
    </citation>
    <scope>NUCLEOTIDE SEQUENCE</scope>
    <source>
        <strain evidence="2">BS-T2-15</strain>
    </source>
</reference>
<feature type="signal peptide" evidence="1">
    <location>
        <begin position="1"/>
        <end position="22"/>
    </location>
</feature>
<protein>
    <submittedName>
        <fullName evidence="2">Uncharacterized protein</fullName>
    </submittedName>
</protein>
<organism evidence="2 3">
    <name type="scientific">Scleromatobacter humisilvae</name>
    <dbReference type="NCBI Taxonomy" id="2897159"/>
    <lineage>
        <taxon>Bacteria</taxon>
        <taxon>Pseudomonadati</taxon>
        <taxon>Pseudomonadota</taxon>
        <taxon>Betaproteobacteria</taxon>
        <taxon>Burkholderiales</taxon>
        <taxon>Sphaerotilaceae</taxon>
        <taxon>Scleromatobacter</taxon>
    </lineage>
</organism>
<feature type="chain" id="PRO_5040960037" evidence="1">
    <location>
        <begin position="23"/>
        <end position="190"/>
    </location>
</feature>
<sequence length="190" mass="19023">MNLTIASALAAAGLALALTGCASPDTAKGAAREGVQLQKAVEAPLADLNLVQEKIPGVLEAAVKAPYALPSQRDCPALANEVRALDGALGADLDTPPTAADPGLLERSSNMAGDAANDALQGAAQSVIPFRGWVRKLDGAERHSKEVAAAIAAGSVRRAFLKGVGQTLGCRAPAAPLQALAASAVSTAKN</sequence>
<name>A0A9X1YJD0_9BURK</name>
<dbReference type="AlphaFoldDB" id="A0A9X1YJD0"/>
<evidence type="ECO:0000313" key="2">
    <source>
        <dbReference type="EMBL" id="MCK9686996.1"/>
    </source>
</evidence>
<accession>A0A9X1YJD0</accession>
<dbReference type="EMBL" id="JAJLJH010000003">
    <property type="protein sequence ID" value="MCK9686996.1"/>
    <property type="molecule type" value="Genomic_DNA"/>
</dbReference>
<evidence type="ECO:0000313" key="3">
    <source>
        <dbReference type="Proteomes" id="UP001139353"/>
    </source>
</evidence>